<keyword evidence="6" id="KW-0010">Activator</keyword>
<dbReference type="InterPro" id="IPR001202">
    <property type="entry name" value="WW_dom"/>
</dbReference>
<dbReference type="Pfam" id="PF00397">
    <property type="entry name" value="WW"/>
    <property type="match status" value="2"/>
</dbReference>
<comment type="subcellular location">
    <subcellularLocation>
        <location evidence="2">Cell junction</location>
        <location evidence="2">Tight junction</location>
    </subcellularLocation>
    <subcellularLocation>
        <location evidence="3">Cytoplasm</location>
    </subcellularLocation>
    <subcellularLocation>
        <location evidence="1">Nucleus</location>
    </subcellularLocation>
</comment>
<dbReference type="GO" id="GO:0005737">
    <property type="term" value="C:cytoplasm"/>
    <property type="evidence" value="ECO:0007669"/>
    <property type="project" value="UniProtKB-SubCell"/>
</dbReference>
<dbReference type="GO" id="GO:0045944">
    <property type="term" value="P:positive regulation of transcription by RNA polymerase II"/>
    <property type="evidence" value="ECO:0007669"/>
    <property type="project" value="TreeGrafter"/>
</dbReference>
<dbReference type="FunFam" id="2.20.70.10:FF:000012">
    <property type="entry name" value="transcriptional coactivator YAP1 isoform X2"/>
    <property type="match status" value="1"/>
</dbReference>
<feature type="compositionally biased region" description="Polar residues" evidence="8">
    <location>
        <begin position="327"/>
        <end position="342"/>
    </location>
</feature>
<feature type="region of interest" description="Disordered" evidence="8">
    <location>
        <begin position="158"/>
        <end position="187"/>
    </location>
</feature>
<dbReference type="SMART" id="SM00456">
    <property type="entry name" value="WW"/>
    <property type="match status" value="2"/>
</dbReference>
<dbReference type="SUPFAM" id="SSF51045">
    <property type="entry name" value="WW domain"/>
    <property type="match status" value="2"/>
</dbReference>
<protein>
    <recommendedName>
        <fullName evidence="9">WW domain-containing protein</fullName>
    </recommendedName>
</protein>
<name>A0AAY5LA11_ESOLU</name>
<dbReference type="GeneTree" id="ENSGT00510000046760"/>
<keyword evidence="5" id="KW-0963">Cytoplasm</keyword>
<dbReference type="AlphaFoldDB" id="A0AAY5LA11"/>
<evidence type="ECO:0000313" key="11">
    <source>
        <dbReference type="Proteomes" id="UP000265140"/>
    </source>
</evidence>
<feature type="compositionally biased region" description="Polar residues" evidence="8">
    <location>
        <begin position="166"/>
        <end position="180"/>
    </location>
</feature>
<dbReference type="Ensembl" id="ENSELUT00000097753.1">
    <property type="protein sequence ID" value="ENSELUP00000095602.1"/>
    <property type="gene ID" value="ENSELUG00000043624.1"/>
</dbReference>
<keyword evidence="4" id="KW-0965">Cell junction</keyword>
<keyword evidence="4" id="KW-0796">Tight junction</keyword>
<reference evidence="10" key="3">
    <citation type="submission" date="2025-09" db="UniProtKB">
        <authorList>
            <consortium name="Ensembl"/>
        </authorList>
    </citation>
    <scope>IDENTIFICATION</scope>
</reference>
<dbReference type="InterPro" id="IPR036020">
    <property type="entry name" value="WW_dom_sf"/>
</dbReference>
<keyword evidence="11" id="KW-1185">Reference proteome</keyword>
<evidence type="ECO:0000256" key="8">
    <source>
        <dbReference type="SAM" id="MobiDB-lite"/>
    </source>
</evidence>
<dbReference type="PANTHER" id="PTHR17616">
    <property type="entry name" value="YES-ASSOCIATED PROTEIN YAP1 FAMILY MEMBER"/>
    <property type="match status" value="1"/>
</dbReference>
<feature type="compositionally biased region" description="Low complexity" evidence="8">
    <location>
        <begin position="228"/>
        <end position="253"/>
    </location>
</feature>
<accession>A0AAY5LA11</accession>
<organism evidence="10 11">
    <name type="scientific">Esox lucius</name>
    <name type="common">Northern pike</name>
    <dbReference type="NCBI Taxonomy" id="8010"/>
    <lineage>
        <taxon>Eukaryota</taxon>
        <taxon>Metazoa</taxon>
        <taxon>Chordata</taxon>
        <taxon>Craniata</taxon>
        <taxon>Vertebrata</taxon>
        <taxon>Euteleostomi</taxon>
        <taxon>Actinopterygii</taxon>
        <taxon>Neopterygii</taxon>
        <taxon>Teleostei</taxon>
        <taxon>Protacanthopterygii</taxon>
        <taxon>Esociformes</taxon>
        <taxon>Esocidae</taxon>
        <taxon>Esox</taxon>
    </lineage>
</organism>
<evidence type="ECO:0000259" key="9">
    <source>
        <dbReference type="PROSITE" id="PS50020"/>
    </source>
</evidence>
<reference evidence="10" key="2">
    <citation type="submission" date="2025-08" db="UniProtKB">
        <authorList>
            <consortium name="Ensembl"/>
        </authorList>
    </citation>
    <scope>IDENTIFICATION</scope>
</reference>
<sequence length="447" mass="49765">MSNTLQPMPGQQVIHVAQDSDTDLEALFNSVMNPKPSSWRTKLLPESFFKEPDSGSHSRQSSTDSGSHPPRLTVQHVRSHSSPASLQLGLGANPTPSPVHHSHIRHQSFDVAEELPLPPGWEMAYTSNGQKYFLNHVEKITTWHDPRKTMTAAMNQMSLHAPPPSASQQQRNMALSQPNLGQLPDGWEQAENTQGETYFIDHKTQRTSWLDPRVDARLIMSQHHHQHLQQQALQPQQAQGSPGSLPQQQSSQAGMMNLSSPLATGVSAQQQQQQQQHQQKMRLQRIQLERERIQRRQEELIRQEVALCRQLPMDSESMAPVPAPGGNPSQPMTQGNMPTNGSDPFLNSGHFQHSREQSTDSGLGLGCYSIPTTPEDFLNNMEEMDTGESMAQVGSMNVPQHSRFPDFLDSLPGTNVDLGTLEGADLIPILNDVESVLNKSEPFLTWL</sequence>
<dbReference type="GO" id="GO:0035329">
    <property type="term" value="P:hippo signaling"/>
    <property type="evidence" value="ECO:0007669"/>
    <property type="project" value="TreeGrafter"/>
</dbReference>
<dbReference type="GO" id="GO:0003713">
    <property type="term" value="F:transcription coactivator activity"/>
    <property type="evidence" value="ECO:0007669"/>
    <property type="project" value="TreeGrafter"/>
</dbReference>
<evidence type="ECO:0000256" key="2">
    <source>
        <dbReference type="ARBA" id="ARBA00004435"/>
    </source>
</evidence>
<feature type="region of interest" description="Disordered" evidence="8">
    <location>
        <begin position="222"/>
        <end position="253"/>
    </location>
</feature>
<dbReference type="PROSITE" id="PS01159">
    <property type="entry name" value="WW_DOMAIN_1"/>
    <property type="match status" value="2"/>
</dbReference>
<feature type="compositionally biased region" description="Polar residues" evidence="8">
    <location>
        <begin position="57"/>
        <end position="66"/>
    </location>
</feature>
<dbReference type="Gene3D" id="2.20.70.10">
    <property type="match status" value="2"/>
</dbReference>
<dbReference type="InterPro" id="IPR051583">
    <property type="entry name" value="YAP1"/>
</dbReference>
<dbReference type="CDD" id="cd00201">
    <property type="entry name" value="WW"/>
    <property type="match status" value="2"/>
</dbReference>
<feature type="region of interest" description="Disordered" evidence="8">
    <location>
        <begin position="321"/>
        <end position="362"/>
    </location>
</feature>
<dbReference type="GO" id="GO:0005634">
    <property type="term" value="C:nucleus"/>
    <property type="evidence" value="ECO:0007669"/>
    <property type="project" value="UniProtKB-SubCell"/>
</dbReference>
<evidence type="ECO:0000256" key="6">
    <source>
        <dbReference type="ARBA" id="ARBA00023159"/>
    </source>
</evidence>
<dbReference type="PANTHER" id="PTHR17616:SF6">
    <property type="entry name" value="WW DOMAIN-CONTAINING TRANSCRIPTION REGULATOR PROTEIN 1"/>
    <property type="match status" value="1"/>
</dbReference>
<dbReference type="Gene3D" id="6.20.430.10">
    <property type="match status" value="1"/>
</dbReference>
<dbReference type="RefSeq" id="XP_019899863.2">
    <property type="nucleotide sequence ID" value="XM_020044304.3"/>
</dbReference>
<evidence type="ECO:0000256" key="4">
    <source>
        <dbReference type="ARBA" id="ARBA00022427"/>
    </source>
</evidence>
<evidence type="ECO:0000256" key="3">
    <source>
        <dbReference type="ARBA" id="ARBA00004496"/>
    </source>
</evidence>
<gene>
    <name evidence="10" type="primary">WWTR1</name>
</gene>
<feature type="domain" description="WW" evidence="9">
    <location>
        <begin position="181"/>
        <end position="214"/>
    </location>
</feature>
<feature type="region of interest" description="Disordered" evidence="8">
    <location>
        <begin position="48"/>
        <end position="102"/>
    </location>
</feature>
<proteinExistence type="predicted"/>
<dbReference type="GO" id="GO:0005923">
    <property type="term" value="C:bicellular tight junction"/>
    <property type="evidence" value="ECO:0007669"/>
    <property type="project" value="UniProtKB-SubCell"/>
</dbReference>
<evidence type="ECO:0000313" key="10">
    <source>
        <dbReference type="Ensembl" id="ENSELUP00000095602.1"/>
    </source>
</evidence>
<dbReference type="PROSITE" id="PS50020">
    <property type="entry name" value="WW_DOMAIN_2"/>
    <property type="match status" value="2"/>
</dbReference>
<feature type="domain" description="WW" evidence="9">
    <location>
        <begin position="115"/>
        <end position="148"/>
    </location>
</feature>
<keyword evidence="7" id="KW-0539">Nucleus</keyword>
<evidence type="ECO:0000256" key="5">
    <source>
        <dbReference type="ARBA" id="ARBA00022490"/>
    </source>
</evidence>
<dbReference type="Proteomes" id="UP000265140">
    <property type="component" value="Chromosome 8"/>
</dbReference>
<dbReference type="GeneID" id="105031380"/>
<reference evidence="10 11" key="1">
    <citation type="submission" date="2020-02" db="EMBL/GenBank/DDBJ databases">
        <title>Esox lucius (northern pike) genome, fEsoLuc1, primary haplotype.</title>
        <authorList>
            <person name="Myers G."/>
            <person name="Karagic N."/>
            <person name="Meyer A."/>
            <person name="Pippel M."/>
            <person name="Reichard M."/>
            <person name="Winkler S."/>
            <person name="Tracey A."/>
            <person name="Sims Y."/>
            <person name="Howe K."/>
            <person name="Rhie A."/>
            <person name="Formenti G."/>
            <person name="Durbin R."/>
            <person name="Fedrigo O."/>
            <person name="Jarvis E.D."/>
        </authorList>
    </citation>
    <scope>NUCLEOTIDE SEQUENCE [LARGE SCALE GENOMIC DNA]</scope>
</reference>
<evidence type="ECO:0000256" key="1">
    <source>
        <dbReference type="ARBA" id="ARBA00004123"/>
    </source>
</evidence>
<evidence type="ECO:0000256" key="7">
    <source>
        <dbReference type="ARBA" id="ARBA00023242"/>
    </source>
</evidence>